<accession>A0A3E0W3L4</accession>
<evidence type="ECO:0000313" key="1">
    <source>
        <dbReference type="EMBL" id="RFA16339.1"/>
    </source>
</evidence>
<dbReference type="InterPro" id="IPR032344">
    <property type="entry name" value="DUF4862"/>
</dbReference>
<reference evidence="1 2" key="1">
    <citation type="submission" date="2017-04" db="EMBL/GenBank/DDBJ databases">
        <title>Comparative genome analysis of Subtercola boreus.</title>
        <authorList>
            <person name="Cho Y.-J."/>
            <person name="Cho A."/>
            <person name="Kim O.-S."/>
            <person name="Lee J.-I."/>
        </authorList>
    </citation>
    <scope>NUCLEOTIDE SEQUENCE [LARGE SCALE GENOMIC DNA]</scope>
    <source>
        <strain evidence="1 2">P27444</strain>
    </source>
</reference>
<organism evidence="1 2">
    <name type="scientific">Subtercola boreus</name>
    <dbReference type="NCBI Taxonomy" id="120213"/>
    <lineage>
        <taxon>Bacteria</taxon>
        <taxon>Bacillati</taxon>
        <taxon>Actinomycetota</taxon>
        <taxon>Actinomycetes</taxon>
        <taxon>Micrococcales</taxon>
        <taxon>Microbacteriaceae</taxon>
        <taxon>Subtercola</taxon>
    </lineage>
</organism>
<dbReference type="Proteomes" id="UP000256709">
    <property type="component" value="Unassembled WGS sequence"/>
</dbReference>
<evidence type="ECO:0008006" key="3">
    <source>
        <dbReference type="Google" id="ProtNLM"/>
    </source>
</evidence>
<sequence length="331" mass="34657">MIVGAYAAAPPDLASRPDLEQEWYRRLRQTPGTTGLELPFASTLHAGGMARLAHLLDPAWRNVVTCIPGTGRILPTDPLYGLASNDPAGRRRALTDMRTVHTEVTALTDLLGEGSVQAIQLQSAPNRTVAASSVGAFTASLAELQALDWRGAALMVEHCDAFLPEAAWAAQKGFLTLKEEIAAVQDAEASGTRLGHTLNWARSVIETHDPLEASRHAVLLREAGARTALMFSGVSPEATGYGVAWLDAHLPCAPELSCPGIPENTGAEPTSLLTTEAMGALLATAGPLMYAGVKVGAAPEMTSIGQRVQPTLATLGALTTLTAQTRSGSPS</sequence>
<dbReference type="OrthoDB" id="7307665at2"/>
<protein>
    <recommendedName>
        <fullName evidence="3">DUF4862 domain-containing protein</fullName>
    </recommendedName>
</protein>
<evidence type="ECO:0000313" key="2">
    <source>
        <dbReference type="Proteomes" id="UP000256709"/>
    </source>
</evidence>
<dbReference type="RefSeq" id="WP_116281735.1">
    <property type="nucleotide sequence ID" value="NZ_NBXA01000003.1"/>
</dbReference>
<dbReference type="Pfam" id="PF16154">
    <property type="entry name" value="DUF4862"/>
    <property type="match status" value="1"/>
</dbReference>
<proteinExistence type="predicted"/>
<dbReference type="AlphaFoldDB" id="A0A3E0W3L4"/>
<dbReference type="EMBL" id="NBXA01000003">
    <property type="protein sequence ID" value="RFA16339.1"/>
    <property type="molecule type" value="Genomic_DNA"/>
</dbReference>
<gene>
    <name evidence="1" type="ORF">B7R21_02905</name>
</gene>
<comment type="caution">
    <text evidence="1">The sequence shown here is derived from an EMBL/GenBank/DDBJ whole genome shotgun (WGS) entry which is preliminary data.</text>
</comment>
<name>A0A3E0W3L4_9MICO</name>